<reference evidence="1" key="1">
    <citation type="journal article" date="2021" name="Proc. Natl. Acad. Sci. U.S.A.">
        <title>Global biogeography of chemosynthetic symbionts reveals both localized and globally distributed symbiont groups. .</title>
        <authorList>
            <person name="Osvatic J.T."/>
            <person name="Wilkins L.G.E."/>
            <person name="Leibrecht L."/>
            <person name="Leray M."/>
            <person name="Zauner S."/>
            <person name="Polzin J."/>
            <person name="Camacho Y."/>
            <person name="Gros O."/>
            <person name="van Gils J.A."/>
            <person name="Eisen J.A."/>
            <person name="Petersen J.M."/>
            <person name="Yuen B."/>
        </authorList>
    </citation>
    <scope>NUCLEOTIDE SEQUENCE</scope>
    <source>
        <strain evidence="1">MAGL173</strain>
    </source>
</reference>
<protein>
    <recommendedName>
        <fullName evidence="3">Lipoprotein</fullName>
    </recommendedName>
</protein>
<evidence type="ECO:0000313" key="2">
    <source>
        <dbReference type="Proteomes" id="UP000886687"/>
    </source>
</evidence>
<accession>A0A9E4K7V8</accession>
<dbReference type="Proteomes" id="UP000886687">
    <property type="component" value="Unassembled WGS sequence"/>
</dbReference>
<gene>
    <name evidence="1" type="ORF">JAZ04_19100</name>
</gene>
<name>A0A9E4K7V8_9GAMM</name>
<dbReference type="AlphaFoldDB" id="A0A9E4K7V8"/>
<evidence type="ECO:0008006" key="3">
    <source>
        <dbReference type="Google" id="ProtNLM"/>
    </source>
</evidence>
<sequence>MPRIPLAILTLSLTLSGCDFVPAPSNVKVSKQPAEGLTQNSFGQGFLQQMVDEVIEGAEQSLSQAYERNNIPPAERISKPQAVGRYEWIGDRQLAVIDLSYSHNPMRVMRVVGIEADQMVSINCISPSGIPLKMTAPEDACSEAIAEAFKLK</sequence>
<proteinExistence type="predicted"/>
<evidence type="ECO:0000313" key="1">
    <source>
        <dbReference type="EMBL" id="MCG7940945.1"/>
    </source>
</evidence>
<organism evidence="1 2">
    <name type="scientific">Candidatus Thiodiazotropha lotti</name>
    <dbReference type="NCBI Taxonomy" id="2792787"/>
    <lineage>
        <taxon>Bacteria</taxon>
        <taxon>Pseudomonadati</taxon>
        <taxon>Pseudomonadota</taxon>
        <taxon>Gammaproteobacteria</taxon>
        <taxon>Chromatiales</taxon>
        <taxon>Sedimenticolaceae</taxon>
        <taxon>Candidatus Thiodiazotropha</taxon>
    </lineage>
</organism>
<dbReference type="EMBL" id="JAEPDI010000015">
    <property type="protein sequence ID" value="MCG7940945.1"/>
    <property type="molecule type" value="Genomic_DNA"/>
</dbReference>
<dbReference type="PROSITE" id="PS51257">
    <property type="entry name" value="PROKAR_LIPOPROTEIN"/>
    <property type="match status" value="1"/>
</dbReference>
<comment type="caution">
    <text evidence="1">The sequence shown here is derived from an EMBL/GenBank/DDBJ whole genome shotgun (WGS) entry which is preliminary data.</text>
</comment>